<evidence type="ECO:0000313" key="2">
    <source>
        <dbReference type="EMBL" id="AYA38131.1"/>
    </source>
</evidence>
<keyword evidence="1" id="KW-0732">Signal</keyword>
<evidence type="ECO:0000313" key="3">
    <source>
        <dbReference type="Proteomes" id="UP000262802"/>
    </source>
</evidence>
<dbReference type="Proteomes" id="UP000262802">
    <property type="component" value="Chromosome"/>
</dbReference>
<dbReference type="KEGG" id="hyh:D3Y59_14440"/>
<name>A0A3B7RAS9_9BACT</name>
<accession>A0A3B7RAS9</accession>
<feature type="signal peptide" evidence="1">
    <location>
        <begin position="1"/>
        <end position="19"/>
    </location>
</feature>
<evidence type="ECO:0000256" key="1">
    <source>
        <dbReference type="SAM" id="SignalP"/>
    </source>
</evidence>
<keyword evidence="3" id="KW-1185">Reference proteome</keyword>
<proteinExistence type="predicted"/>
<evidence type="ECO:0008006" key="4">
    <source>
        <dbReference type="Google" id="ProtNLM"/>
    </source>
</evidence>
<gene>
    <name evidence="2" type="ORF">D3Y59_14440</name>
</gene>
<reference evidence="2 3" key="1">
    <citation type="submission" date="2018-09" db="EMBL/GenBank/DDBJ databases">
        <title>Hymenobacter medium sp. nov., isolated from R2A medium.</title>
        <authorList>
            <person name="Yingchao G."/>
        </authorList>
    </citation>
    <scope>NUCLEOTIDE SEQUENCE [LARGE SCALE GENOMIC DNA]</scope>
    <source>
        <strain evidence="3">sh-6</strain>
    </source>
</reference>
<dbReference type="OrthoDB" id="880762at2"/>
<dbReference type="EMBL" id="CP032317">
    <property type="protein sequence ID" value="AYA38131.1"/>
    <property type="molecule type" value="Genomic_DNA"/>
</dbReference>
<protein>
    <recommendedName>
        <fullName evidence="4">GLPGLI family protein</fullName>
    </recommendedName>
</protein>
<feature type="chain" id="PRO_5017537464" description="GLPGLI family protein" evidence="1">
    <location>
        <begin position="20"/>
        <end position="222"/>
    </location>
</feature>
<dbReference type="RefSeq" id="WP_119445682.1">
    <property type="nucleotide sequence ID" value="NZ_CP032317.1"/>
</dbReference>
<sequence length="222" mass="24919">MLRISILLLALMALAPALAQRKLPPDSLRWQDTKPTASFGLGTMVVAADGRTIRAFLPWKELGYEGTVPYRNSSPEVRPFPEPAFAKVEKLHSMTVRGNYFETMRLPNDAHPQIMARRVVDGPVELFAYVDAKVFPVPLMGVGVAALTGALSGIPDCTWYVRHNNKLERVRRKDFQEQMSTYTQDCLAVKEQILQGAKGFRYGDMPNIVSLYNQHLQEQAAK</sequence>
<organism evidence="2 3">
    <name type="scientific">Hymenobacter oligotrophus</name>
    <dbReference type="NCBI Taxonomy" id="2319843"/>
    <lineage>
        <taxon>Bacteria</taxon>
        <taxon>Pseudomonadati</taxon>
        <taxon>Bacteroidota</taxon>
        <taxon>Cytophagia</taxon>
        <taxon>Cytophagales</taxon>
        <taxon>Hymenobacteraceae</taxon>
        <taxon>Hymenobacter</taxon>
    </lineage>
</organism>
<dbReference type="AlphaFoldDB" id="A0A3B7RAS9"/>